<keyword evidence="2" id="KW-1185">Reference proteome</keyword>
<dbReference type="Proteomes" id="UP001634393">
    <property type="component" value="Unassembled WGS sequence"/>
</dbReference>
<sequence length="314" mass="35617">MTSAISWIKPDETAKEALVRILTDRPFVVLPPPLHRLPLRVGNVVEIVGPSPSAKTLILTQAVVNCILPKEWKGVQYGGLERAVLFVDLDCRFDVLSLSRALELRITGGSTKGNKHEYDKELFAACMRRFLYIRCYNSFEFLSILKTMHYRLQNERETQATGVYMLMFDSIGAFYWMDRALPSSSSGNNRKNLSLQSVAETTVQEIQRLLLVHPMLVLVAKSASFSDKQSISEVTRNSGKRQNTFDIRGPGNLTYRDYMPSVWQSFVTHRVLFRASDGNGKHQRHPTFSTEWLLPSVKLSDNFTVNDDGLIVIL</sequence>
<evidence type="ECO:0000313" key="2">
    <source>
        <dbReference type="Proteomes" id="UP001634393"/>
    </source>
</evidence>
<dbReference type="InterPro" id="IPR027417">
    <property type="entry name" value="P-loop_NTPase"/>
</dbReference>
<dbReference type="AlphaFoldDB" id="A0ABD3U985"/>
<name>A0ABD3U985_9LAMI</name>
<reference evidence="1 2" key="1">
    <citation type="submission" date="2024-12" db="EMBL/GenBank/DDBJ databases">
        <title>The unique morphological basis and parallel evolutionary history of personate flowers in Penstemon.</title>
        <authorList>
            <person name="Depatie T.H."/>
            <person name="Wessinger C.A."/>
        </authorList>
    </citation>
    <scope>NUCLEOTIDE SEQUENCE [LARGE SCALE GENOMIC DNA]</scope>
    <source>
        <strain evidence="1">WTNN_2</strain>
        <tissue evidence="1">Leaf</tissue>
    </source>
</reference>
<dbReference type="EMBL" id="JBJXBP010000002">
    <property type="protein sequence ID" value="KAL3845622.1"/>
    <property type="molecule type" value="Genomic_DNA"/>
</dbReference>
<evidence type="ECO:0000313" key="1">
    <source>
        <dbReference type="EMBL" id="KAL3845622.1"/>
    </source>
</evidence>
<dbReference type="Gene3D" id="3.40.50.300">
    <property type="entry name" value="P-loop containing nucleotide triphosphate hydrolases"/>
    <property type="match status" value="1"/>
</dbReference>
<proteinExistence type="predicted"/>
<dbReference type="PANTHER" id="PTHR46644:SF2">
    <property type="entry name" value="DNA REPAIR PROTEIN XRCC2"/>
    <property type="match status" value="1"/>
</dbReference>
<gene>
    <name evidence="1" type="ORF">ACJIZ3_003025</name>
</gene>
<accession>A0ABD3U985</accession>
<dbReference type="SUPFAM" id="SSF52540">
    <property type="entry name" value="P-loop containing nucleoside triphosphate hydrolases"/>
    <property type="match status" value="1"/>
</dbReference>
<protein>
    <recommendedName>
        <fullName evidence="3">RecA family profile 1 domain-containing protein</fullName>
    </recommendedName>
</protein>
<dbReference type="PANTHER" id="PTHR46644">
    <property type="entry name" value="DNA REPAIR PROTEIN XRCC2"/>
    <property type="match status" value="1"/>
</dbReference>
<evidence type="ECO:0008006" key="3">
    <source>
        <dbReference type="Google" id="ProtNLM"/>
    </source>
</evidence>
<dbReference type="CDD" id="cd19490">
    <property type="entry name" value="XRCC2"/>
    <property type="match status" value="1"/>
</dbReference>
<organism evidence="1 2">
    <name type="scientific">Penstemon smallii</name>
    <dbReference type="NCBI Taxonomy" id="265156"/>
    <lineage>
        <taxon>Eukaryota</taxon>
        <taxon>Viridiplantae</taxon>
        <taxon>Streptophyta</taxon>
        <taxon>Embryophyta</taxon>
        <taxon>Tracheophyta</taxon>
        <taxon>Spermatophyta</taxon>
        <taxon>Magnoliopsida</taxon>
        <taxon>eudicotyledons</taxon>
        <taxon>Gunneridae</taxon>
        <taxon>Pentapetalae</taxon>
        <taxon>asterids</taxon>
        <taxon>lamiids</taxon>
        <taxon>Lamiales</taxon>
        <taxon>Plantaginaceae</taxon>
        <taxon>Cheloneae</taxon>
        <taxon>Penstemon</taxon>
    </lineage>
</organism>
<dbReference type="InterPro" id="IPR030547">
    <property type="entry name" value="XRCC2"/>
</dbReference>
<comment type="caution">
    <text evidence="1">The sequence shown here is derived from an EMBL/GenBank/DDBJ whole genome shotgun (WGS) entry which is preliminary data.</text>
</comment>